<dbReference type="Gene3D" id="3.30.565.10">
    <property type="entry name" value="Histidine kinase-like ATPase, C-terminal domain"/>
    <property type="match status" value="1"/>
</dbReference>
<keyword evidence="3" id="KW-1185">Reference proteome</keyword>
<dbReference type="PROSITE" id="PS00058">
    <property type="entry name" value="DNA_MISMATCH_REPAIR_1"/>
    <property type="match status" value="1"/>
</dbReference>
<dbReference type="PANTHER" id="PTHR10073">
    <property type="entry name" value="DNA MISMATCH REPAIR PROTEIN MLH, PMS, MUTL"/>
    <property type="match status" value="1"/>
</dbReference>
<evidence type="ECO:0000256" key="1">
    <source>
        <dbReference type="ARBA" id="ARBA00006082"/>
    </source>
</evidence>
<name>A0ABQ9VII3_SAGOE</name>
<dbReference type="InterPro" id="IPR014762">
    <property type="entry name" value="DNA_mismatch_repair_CS"/>
</dbReference>
<organism evidence="2 3">
    <name type="scientific">Saguinus oedipus</name>
    <name type="common">Cotton-top tamarin</name>
    <name type="synonym">Oedipomidas oedipus</name>
    <dbReference type="NCBI Taxonomy" id="9490"/>
    <lineage>
        <taxon>Eukaryota</taxon>
        <taxon>Metazoa</taxon>
        <taxon>Chordata</taxon>
        <taxon>Craniata</taxon>
        <taxon>Vertebrata</taxon>
        <taxon>Euteleostomi</taxon>
        <taxon>Mammalia</taxon>
        <taxon>Eutheria</taxon>
        <taxon>Euarchontoglires</taxon>
        <taxon>Primates</taxon>
        <taxon>Haplorrhini</taxon>
        <taxon>Platyrrhini</taxon>
        <taxon>Cebidae</taxon>
        <taxon>Callitrichinae</taxon>
        <taxon>Saguinus</taxon>
    </lineage>
</organism>
<dbReference type="PANTHER" id="PTHR10073:SF54">
    <property type="entry name" value="PMS1 PROTEIN HOMOLOG 1"/>
    <property type="match status" value="1"/>
</dbReference>
<evidence type="ECO:0000313" key="2">
    <source>
        <dbReference type="EMBL" id="KAK2108699.1"/>
    </source>
</evidence>
<accession>A0ABQ9VII3</accession>
<dbReference type="InterPro" id="IPR036890">
    <property type="entry name" value="HATPase_C_sf"/>
</dbReference>
<dbReference type="SUPFAM" id="SSF55874">
    <property type="entry name" value="ATPase domain of HSP90 chaperone/DNA topoisomerase II/histidine kinase"/>
    <property type="match status" value="1"/>
</dbReference>
<evidence type="ECO:0000313" key="3">
    <source>
        <dbReference type="Proteomes" id="UP001266305"/>
    </source>
</evidence>
<sequence>MKQLPAATVRLLSSSQIITSVVSVVKELIENSLDAGATSIDVKLILMLLLENYGFDKIEVRDNGEGIKAADAPVMAMKYYTSKINSHEDLENLTTYGFRGEALGSICCVAETSV</sequence>
<dbReference type="InterPro" id="IPR038973">
    <property type="entry name" value="MutL/Mlh/Pms-like"/>
</dbReference>
<proteinExistence type="inferred from homology"/>
<reference evidence="2 3" key="1">
    <citation type="submission" date="2023-05" db="EMBL/GenBank/DDBJ databases">
        <title>B98-5 Cell Line De Novo Hybrid Assembly: An Optical Mapping Approach.</title>
        <authorList>
            <person name="Kananen K."/>
            <person name="Auerbach J.A."/>
            <person name="Kautto E."/>
            <person name="Blachly J.S."/>
        </authorList>
    </citation>
    <scope>NUCLEOTIDE SEQUENCE [LARGE SCALE GENOMIC DNA]</scope>
    <source>
        <strain evidence="2">B95-8</strain>
        <tissue evidence="2">Cell line</tissue>
    </source>
</reference>
<dbReference type="GO" id="GO:0005524">
    <property type="term" value="F:ATP binding"/>
    <property type="evidence" value="ECO:0007669"/>
    <property type="project" value="UniProtKB-KW"/>
</dbReference>
<comment type="similarity">
    <text evidence="1">Belongs to the DNA mismatch repair MutL/HexB family.</text>
</comment>
<comment type="caution">
    <text evidence="2">The sequence shown here is derived from an EMBL/GenBank/DDBJ whole genome shotgun (WGS) entry which is preliminary data.</text>
</comment>
<dbReference type="Pfam" id="PF13589">
    <property type="entry name" value="HATPase_c_3"/>
    <property type="match status" value="1"/>
</dbReference>
<dbReference type="Proteomes" id="UP001266305">
    <property type="component" value="Unassembled WGS sequence"/>
</dbReference>
<keyword evidence="2" id="KW-0547">Nucleotide-binding</keyword>
<protein>
    <submittedName>
        <fullName evidence="2">ATP-binding mismatch repair protein</fullName>
    </submittedName>
</protein>
<dbReference type="EMBL" id="JASSZA010000006">
    <property type="protein sequence ID" value="KAK2108699.1"/>
    <property type="molecule type" value="Genomic_DNA"/>
</dbReference>
<gene>
    <name evidence="2" type="primary">PMS1</name>
    <name evidence="2" type="ORF">P7K49_013864</name>
</gene>
<keyword evidence="2" id="KW-0067">ATP-binding</keyword>